<gene>
    <name evidence="2" type="ORF">CINC_LOCUS9302</name>
</gene>
<dbReference type="EMBL" id="LR824006">
    <property type="protein sequence ID" value="CAH0600341.1"/>
    <property type="molecule type" value="Genomic_DNA"/>
</dbReference>
<evidence type="ECO:0000256" key="1">
    <source>
        <dbReference type="SAM" id="SignalP"/>
    </source>
</evidence>
<proteinExistence type="predicted"/>
<keyword evidence="1" id="KW-0732">Signal</keyword>
<reference evidence="2" key="1">
    <citation type="submission" date="2021-12" db="EMBL/GenBank/DDBJ databases">
        <authorList>
            <person name="King R."/>
        </authorList>
    </citation>
    <scope>NUCLEOTIDE SEQUENCE</scope>
</reference>
<dbReference type="PROSITE" id="PS00213">
    <property type="entry name" value="LIPOCALIN"/>
    <property type="match status" value="1"/>
</dbReference>
<protein>
    <submittedName>
        <fullName evidence="2">Uncharacterized protein</fullName>
    </submittedName>
</protein>
<dbReference type="OrthoDB" id="7382455at2759"/>
<evidence type="ECO:0000313" key="2">
    <source>
        <dbReference type="EMBL" id="CAH0600341.1"/>
    </source>
</evidence>
<dbReference type="AlphaFoldDB" id="A0A9P0FY05"/>
<accession>A0A9P0FY05</accession>
<keyword evidence="3" id="KW-1185">Reference proteome</keyword>
<dbReference type="InterPro" id="IPR022272">
    <property type="entry name" value="Lipocalin_CS"/>
</dbReference>
<feature type="signal peptide" evidence="1">
    <location>
        <begin position="1"/>
        <end position="18"/>
    </location>
</feature>
<name>A0A9P0FY05_CHRIL</name>
<dbReference type="Proteomes" id="UP001154114">
    <property type="component" value="Chromosome 3"/>
</dbReference>
<organism evidence="2 3">
    <name type="scientific">Chrysodeixis includens</name>
    <name type="common">Soybean looper</name>
    <name type="synonym">Pseudoplusia includens</name>
    <dbReference type="NCBI Taxonomy" id="689277"/>
    <lineage>
        <taxon>Eukaryota</taxon>
        <taxon>Metazoa</taxon>
        <taxon>Ecdysozoa</taxon>
        <taxon>Arthropoda</taxon>
        <taxon>Hexapoda</taxon>
        <taxon>Insecta</taxon>
        <taxon>Pterygota</taxon>
        <taxon>Neoptera</taxon>
        <taxon>Endopterygota</taxon>
        <taxon>Lepidoptera</taxon>
        <taxon>Glossata</taxon>
        <taxon>Ditrysia</taxon>
        <taxon>Noctuoidea</taxon>
        <taxon>Noctuidae</taxon>
        <taxon>Plusiinae</taxon>
        <taxon>Chrysodeixis</taxon>
    </lineage>
</organism>
<feature type="chain" id="PRO_5040392961" evidence="1">
    <location>
        <begin position="19"/>
        <end position="579"/>
    </location>
</feature>
<sequence>MAFSSIILISVCISLVQCYSQYSFESHKYCDDLSPYYGDINLEQITGVWYGVEKIPHARGEYKIEYTKECFYIDIKELNIENLSPTHDFDEEAVLGLWYVHEYVYHKENETKTDSNPYCPIVQLRKFEDYVEGGLLTHNLPTPPTPYPHLTNTPYMHRPYTMQEPYRIRHFVLEWHEGLWQDDYHIKVNTSHKGFWATDVPNRSVGDMYRFFGGVIQVLKVANNHLVLNFCMRLPNSQLFSVVLSRNENQLTPEDLASIHNVFTMKHLSTSALKRVSLAADAFHTPSGSETNVVFMYSLGPSANMFSPVRLLLILTYIIEASSFCGDSIKWAHHFNIEDVYGMWYGVGYAQHTPDMTNKPNQIGCVTIHITDVTTEPEDDWLDWSIQKHNYSDENWRSYKNNPWASDDVISGSWLDIPVKRDVKRSIHERRLRVVWDEDGQSIEQSYIYTPEAPGLWTADQRRPLERKMLEQGIDLWYPDEPPRHPQVIRILKVTPQVMIMNHCSDVGGGVFSLILRRSPSKVHRWEWYDYKRQFYNFELPNVQRYSAVCAGCVETSSLFYIVIGFSFVRLIMRFLVSG</sequence>
<evidence type="ECO:0000313" key="3">
    <source>
        <dbReference type="Proteomes" id="UP001154114"/>
    </source>
</evidence>